<dbReference type="EMBL" id="WTPX01000237">
    <property type="protein sequence ID" value="NNJ27943.1"/>
    <property type="molecule type" value="Genomic_DNA"/>
</dbReference>
<accession>A0ABX1VIK0</accession>
<keyword evidence="2" id="KW-1185">Reference proteome</keyword>
<evidence type="ECO:0000313" key="2">
    <source>
        <dbReference type="Proteomes" id="UP000609651"/>
    </source>
</evidence>
<name>A0ABX1VIK0_9PLAN</name>
<sequence length="828" mass="88687">MSFGLCGGFGELSFGGRRFALGEFGHGLRGPFEGFGVRRLAESLLMPGGSFQIRGGIGDPLRDRGLTLFRARQLLPGRVQFSREVRGGDDLSGLLLERRGVLLRLARELLRELGGRVLRLQVRVRLFADRVSVLLRLLLGGLRSVESLLRGFLVRLLPGGVRGGVGGPPGAVRIVRLLVRVLLSLLRLVLRVTGLLVLLTQLRFRLLLLVRGGAQILLGVPLLSLPQTLAVSFDFALPALPLAVVLVNLLTRFGRGLFASLAEGVGGLLQRVASLLRGGGEFRQRGVRVGATGRLLRLVQRLAGLLQRGFRLLRLAPIGRSAGGVRGSGRQSLRRLRQVLEVLGDGLLFLLERLVGAVQIALNVPLFLGGILQHVLGVRGGVRGDLGQRLTHRRVHRQLVFQLLQQRLRVARGGLGEGFGGGESLFEFLRGAGFGGGVLKGVAGLRDLLRRGAGVHPLEVLRDEVQRLGGRGLLFGGLGQRFGLLLGGGGLVRGDVGGLGERFLGGFRGRIDRGDGGVRVLRPVPLGLVGEILPVGVIGERLGQLREVRLCGGLLSGQFPHRFAGVFGGLFRLLLGLGGKLRGGVRRRRGGFGGGDRLGFRFDRFGDGFGGLFTLAGRFGGGAGEFGDRRGVLHQHGPGFGQRRGEVRLDRPQRRRVGRQFGVRSDRAGVLPTAFDDQRLRPLHRGRPAGLVDRVLNSVPLAPRVGAAKAVDGVFQLPLVGVPLAGVVEPAGGRLGAPAFPFTQRFGGAAGGGEFVPRLQRADRGGDLPQGERRNHALRGRLCRARLGVGIVRRFFPGRFVAGFLNDRRFDEEPFAGRGGFGDGGDRP</sequence>
<dbReference type="Proteomes" id="UP000609651">
    <property type="component" value="Unassembled WGS sequence"/>
</dbReference>
<evidence type="ECO:0000313" key="1">
    <source>
        <dbReference type="EMBL" id="NNJ27943.1"/>
    </source>
</evidence>
<organism evidence="1 2">
    <name type="scientific">Alienimonas chondri</name>
    <dbReference type="NCBI Taxonomy" id="2681879"/>
    <lineage>
        <taxon>Bacteria</taxon>
        <taxon>Pseudomonadati</taxon>
        <taxon>Planctomycetota</taxon>
        <taxon>Planctomycetia</taxon>
        <taxon>Planctomycetales</taxon>
        <taxon>Planctomycetaceae</taxon>
        <taxon>Alienimonas</taxon>
    </lineage>
</organism>
<reference evidence="1 2" key="1">
    <citation type="journal article" date="2020" name="Syst. Appl. Microbiol.">
        <title>Alienimonas chondri sp. nov., a novel planctomycete isolated from the biofilm of the red alga Chondrus crispus.</title>
        <authorList>
            <person name="Vitorino I."/>
            <person name="Albuquerque L."/>
            <person name="Wiegand S."/>
            <person name="Kallscheuer N."/>
            <person name="da Costa M.S."/>
            <person name="Lobo-da-Cunha A."/>
            <person name="Jogler C."/>
            <person name="Lage O.M."/>
        </authorList>
    </citation>
    <scope>NUCLEOTIDE SEQUENCE [LARGE SCALE GENOMIC DNA]</scope>
    <source>
        <strain evidence="1 2">LzC2</strain>
    </source>
</reference>
<protein>
    <submittedName>
        <fullName evidence="1">Uncharacterized protein</fullName>
    </submittedName>
</protein>
<gene>
    <name evidence="1" type="ORF">LzC2_40540</name>
</gene>
<proteinExistence type="predicted"/>
<comment type="caution">
    <text evidence="1">The sequence shown here is derived from an EMBL/GenBank/DDBJ whole genome shotgun (WGS) entry which is preliminary data.</text>
</comment>